<name>A0AAE1IAS6_9HYPO</name>
<dbReference type="PANTHER" id="PTHR13780:SF36">
    <property type="entry name" value="CBS DOMAIN-CONTAINING PROTEIN"/>
    <property type="match status" value="1"/>
</dbReference>
<keyword evidence="7" id="KW-1185">Reference proteome</keyword>
<dbReference type="PROSITE" id="PS51371">
    <property type="entry name" value="CBS"/>
    <property type="match status" value="1"/>
</dbReference>
<dbReference type="AlphaFoldDB" id="A0AAE1IAS6"/>
<comment type="caution">
    <text evidence="6">The sequence shown here is derived from an EMBL/GenBank/DDBJ whole genome shotgun (WGS) entry which is preliminary data.</text>
</comment>
<accession>A0AAE1IAS6</accession>
<proteinExistence type="predicted"/>
<feature type="domain" description="CBS" evidence="5">
    <location>
        <begin position="263"/>
        <end position="319"/>
    </location>
</feature>
<feature type="region of interest" description="Disordered" evidence="4">
    <location>
        <begin position="1"/>
        <end position="58"/>
    </location>
</feature>
<dbReference type="InterPro" id="IPR046342">
    <property type="entry name" value="CBS_dom_sf"/>
</dbReference>
<dbReference type="Gene3D" id="3.10.580.10">
    <property type="entry name" value="CBS-domain"/>
    <property type="match status" value="2"/>
</dbReference>
<feature type="region of interest" description="Disordered" evidence="4">
    <location>
        <begin position="450"/>
        <end position="483"/>
    </location>
</feature>
<dbReference type="GO" id="GO:0042149">
    <property type="term" value="P:cellular response to glucose starvation"/>
    <property type="evidence" value="ECO:0007669"/>
    <property type="project" value="TreeGrafter"/>
</dbReference>
<dbReference type="PANTHER" id="PTHR13780">
    <property type="entry name" value="AMP-ACTIVATED PROTEIN KINASE, GAMMA REGULATORY SUBUNIT"/>
    <property type="match status" value="1"/>
</dbReference>
<dbReference type="SUPFAM" id="SSF54631">
    <property type="entry name" value="CBS-domain pair"/>
    <property type="match status" value="2"/>
</dbReference>
<dbReference type="InterPro" id="IPR000644">
    <property type="entry name" value="CBS_dom"/>
</dbReference>
<evidence type="ECO:0000256" key="3">
    <source>
        <dbReference type="PROSITE-ProRule" id="PRU00703"/>
    </source>
</evidence>
<dbReference type="GeneID" id="87922876"/>
<organism evidence="6 7">
    <name type="scientific">Trichoderma aggressivum f. europaeum</name>
    <dbReference type="NCBI Taxonomy" id="173218"/>
    <lineage>
        <taxon>Eukaryota</taxon>
        <taxon>Fungi</taxon>
        <taxon>Dikarya</taxon>
        <taxon>Ascomycota</taxon>
        <taxon>Pezizomycotina</taxon>
        <taxon>Sordariomycetes</taxon>
        <taxon>Hypocreomycetidae</taxon>
        <taxon>Hypocreales</taxon>
        <taxon>Hypocreaceae</taxon>
        <taxon>Trichoderma</taxon>
    </lineage>
</organism>
<evidence type="ECO:0000256" key="4">
    <source>
        <dbReference type="SAM" id="MobiDB-lite"/>
    </source>
</evidence>
<dbReference type="Pfam" id="PF00571">
    <property type="entry name" value="CBS"/>
    <property type="match status" value="1"/>
</dbReference>
<gene>
    <name evidence="6" type="ORF">Triagg1_8156</name>
</gene>
<dbReference type="Proteomes" id="UP001273209">
    <property type="component" value="Unassembled WGS sequence"/>
</dbReference>
<sequence length="483" mass="51938">MSFNTDSDTPSKLPEAKASPSPRGSPSSSSTSTSKASHRQSFTEGFRNPPPSPRHRHPSLTQAAIQDLLIHQPSTNKHQDPKFVGREWKDITLGELISAEGVSWIEIGGSVEEATLMLLQSSTGVVLVRDEASATSPTFCFDYNDLNAYLLTVVGVSRPESDQATLFHDIMTKAQGGARISLREIQTLCSREAIVKLNSDVNLAQGIETLGSGIHRILVTEPGGNVIGIISQLRMVEFFWNEGINFPTIDRLNPVTLQELGIGVRPIISVHADAPLTEALSLMYDEGLSSVAIVDNGQNVVGNISTKDVRHLTSSSSAYLLGNSCMHFISVILNERGVERGQDVYPVFYVNPHSTLAHTVAKLVATKSHRMWIVDAGPQSSPLSTPTTPMTTSQTSISAGTVPATISSAVPAVTVPAATLTGALLSGKLIGVVSLTDILNIFAKSTGLNPSEPWEQRVRRRRSSSSSVRPSVESLRSSVETRR</sequence>
<evidence type="ECO:0000259" key="5">
    <source>
        <dbReference type="PROSITE" id="PS51371"/>
    </source>
</evidence>
<protein>
    <recommendedName>
        <fullName evidence="5">CBS domain-containing protein</fullName>
    </recommendedName>
</protein>
<reference evidence="6" key="1">
    <citation type="submission" date="2023-11" db="EMBL/GenBank/DDBJ databases">
        <title>The genome sequences of three competitors of mushroom-forming fungi.</title>
        <authorList>
            <person name="Beijen E."/>
            <person name="Ohm R.A."/>
        </authorList>
    </citation>
    <scope>NUCLEOTIDE SEQUENCE</scope>
    <source>
        <strain evidence="6">CBS 100526</strain>
    </source>
</reference>
<dbReference type="EMBL" id="JAWRVG010000039">
    <property type="protein sequence ID" value="KAK4066088.1"/>
    <property type="molecule type" value="Genomic_DNA"/>
</dbReference>
<feature type="compositionally biased region" description="Low complexity" evidence="4">
    <location>
        <begin position="16"/>
        <end position="35"/>
    </location>
</feature>
<keyword evidence="1" id="KW-0677">Repeat</keyword>
<dbReference type="SMART" id="SM00116">
    <property type="entry name" value="CBS"/>
    <property type="match status" value="3"/>
</dbReference>
<dbReference type="InterPro" id="IPR050511">
    <property type="entry name" value="AMPK_gamma/SDS23_families"/>
</dbReference>
<evidence type="ECO:0000256" key="2">
    <source>
        <dbReference type="ARBA" id="ARBA00023122"/>
    </source>
</evidence>
<evidence type="ECO:0000256" key="1">
    <source>
        <dbReference type="ARBA" id="ARBA00022737"/>
    </source>
</evidence>
<evidence type="ECO:0000313" key="7">
    <source>
        <dbReference type="Proteomes" id="UP001273209"/>
    </source>
</evidence>
<feature type="compositionally biased region" description="Polar residues" evidence="4">
    <location>
        <begin position="1"/>
        <end position="10"/>
    </location>
</feature>
<dbReference type="RefSeq" id="XP_062752785.1">
    <property type="nucleotide sequence ID" value="XM_062902971.1"/>
</dbReference>
<keyword evidence="2 3" id="KW-0129">CBS domain</keyword>
<feature type="compositionally biased region" description="Low complexity" evidence="4">
    <location>
        <begin position="464"/>
        <end position="483"/>
    </location>
</feature>
<dbReference type="GO" id="GO:0004865">
    <property type="term" value="F:protein serine/threonine phosphatase inhibitor activity"/>
    <property type="evidence" value="ECO:0007669"/>
    <property type="project" value="TreeGrafter"/>
</dbReference>
<dbReference type="CDD" id="cd02205">
    <property type="entry name" value="CBS_pair_SF"/>
    <property type="match status" value="2"/>
</dbReference>
<evidence type="ECO:0000313" key="6">
    <source>
        <dbReference type="EMBL" id="KAK4066088.1"/>
    </source>
</evidence>